<accession>A0AAN7P0L5</accession>
<gene>
    <name evidence="2" type="ORF">QYF61_011373</name>
</gene>
<dbReference type="EMBL" id="JAUNZN010000006">
    <property type="protein sequence ID" value="KAK4819773.1"/>
    <property type="molecule type" value="Genomic_DNA"/>
</dbReference>
<feature type="region of interest" description="Disordered" evidence="1">
    <location>
        <begin position="198"/>
        <end position="230"/>
    </location>
</feature>
<proteinExistence type="predicted"/>
<evidence type="ECO:0000313" key="2">
    <source>
        <dbReference type="EMBL" id="KAK4819773.1"/>
    </source>
</evidence>
<sequence>MGQVSQRSCGCPNFRSFQGQVRQDFEKPDLVEDVPAHGRGRPVTSAVLQGSILGLILFNILINDLDDGADAVPSSNDRKLGGLADTPAACVAIQRDLDRLEKWADSSTRRDAKSCTLGKKNPMHQDMLGATQLERSLAEKDLGVLVDIRLSMSQKCALAAKKADDILAALGVEGGNPSALLSTGEATPGVQCPVLGSPVQERHGHTGENPMKGHKDRKAERPGTVQPGEEKAQGDLINVCKYLKRGCKENGARLFSLVPSGRTRGSGHKLKHRRFPLNIRKHCFTVRVTKHWHRLPREVVESPSLEVFESCLDTKAERVVKHWNRLPRKVVESPSLEVFKRHVDMLLKDTV</sequence>
<evidence type="ECO:0000313" key="3">
    <source>
        <dbReference type="Proteomes" id="UP001333110"/>
    </source>
</evidence>
<evidence type="ECO:0000256" key="1">
    <source>
        <dbReference type="SAM" id="MobiDB-lite"/>
    </source>
</evidence>
<organism evidence="2 3">
    <name type="scientific">Mycteria americana</name>
    <name type="common">Wood stork</name>
    <dbReference type="NCBI Taxonomy" id="33587"/>
    <lineage>
        <taxon>Eukaryota</taxon>
        <taxon>Metazoa</taxon>
        <taxon>Chordata</taxon>
        <taxon>Craniata</taxon>
        <taxon>Vertebrata</taxon>
        <taxon>Euteleostomi</taxon>
        <taxon>Archelosauria</taxon>
        <taxon>Archosauria</taxon>
        <taxon>Dinosauria</taxon>
        <taxon>Saurischia</taxon>
        <taxon>Theropoda</taxon>
        <taxon>Coelurosauria</taxon>
        <taxon>Aves</taxon>
        <taxon>Neognathae</taxon>
        <taxon>Neoaves</taxon>
        <taxon>Aequornithes</taxon>
        <taxon>Ciconiiformes</taxon>
        <taxon>Ciconiidae</taxon>
        <taxon>Mycteria</taxon>
    </lineage>
</organism>
<feature type="compositionally biased region" description="Basic and acidic residues" evidence="1">
    <location>
        <begin position="200"/>
        <end position="221"/>
    </location>
</feature>
<dbReference type="PANTHER" id="PTHR33332">
    <property type="entry name" value="REVERSE TRANSCRIPTASE DOMAIN-CONTAINING PROTEIN"/>
    <property type="match status" value="1"/>
</dbReference>
<protein>
    <submittedName>
        <fullName evidence="2">Uncharacterized protein</fullName>
    </submittedName>
</protein>
<keyword evidence="3" id="KW-1185">Reference proteome</keyword>
<dbReference type="AlphaFoldDB" id="A0AAN7P0L5"/>
<name>A0AAN7P0L5_MYCAM</name>
<reference evidence="2 3" key="1">
    <citation type="journal article" date="2023" name="J. Hered.">
        <title>Chromosome-level genome of the wood stork (Mycteria americana) provides insight into avian chromosome evolution.</title>
        <authorList>
            <person name="Flamio R. Jr."/>
            <person name="Ramstad K.M."/>
        </authorList>
    </citation>
    <scope>NUCLEOTIDE SEQUENCE [LARGE SCALE GENOMIC DNA]</scope>
    <source>
        <strain evidence="2">JAX WOST 10</strain>
    </source>
</reference>
<dbReference type="Proteomes" id="UP001333110">
    <property type="component" value="Unassembled WGS sequence"/>
</dbReference>
<comment type="caution">
    <text evidence="2">The sequence shown here is derived from an EMBL/GenBank/DDBJ whole genome shotgun (WGS) entry which is preliminary data.</text>
</comment>